<protein>
    <submittedName>
        <fullName evidence="4">Two-component response regulator SA14-24</fullName>
    </submittedName>
</protein>
<dbReference type="SMART" id="SM00448">
    <property type="entry name" value="REC"/>
    <property type="match status" value="1"/>
</dbReference>
<dbReference type="PROSITE" id="PS50110">
    <property type="entry name" value="RESPONSE_REGULATORY"/>
    <property type="match status" value="1"/>
</dbReference>
<dbReference type="AlphaFoldDB" id="A0A286RH02"/>
<dbReference type="Gene3D" id="3.40.50.2300">
    <property type="match status" value="1"/>
</dbReference>
<reference evidence="4 5" key="1">
    <citation type="journal article" name="Front. Microbiol.">
        <title>Sugar Metabolism of the First Thermophilic Planctomycete Thermogutta terrifontis: Comparative Genomic and Transcriptomic Approaches.</title>
        <authorList>
            <person name="Elcheninov A.G."/>
            <person name="Menzel P."/>
            <person name="Gudbergsdottir S.R."/>
            <person name="Slesarev A.I."/>
            <person name="Kadnikov V.V."/>
            <person name="Krogh A."/>
            <person name="Bonch-Osmolovskaya E.A."/>
            <person name="Peng X."/>
            <person name="Kublanov I.V."/>
        </authorList>
    </citation>
    <scope>NUCLEOTIDE SEQUENCE [LARGE SCALE GENOMIC DNA]</scope>
    <source>
        <strain evidence="4 5">R1</strain>
    </source>
</reference>
<evidence type="ECO:0000313" key="4">
    <source>
        <dbReference type="EMBL" id="ASV75238.1"/>
    </source>
</evidence>
<name>A0A286RH02_9BACT</name>
<dbReference type="SUPFAM" id="SSF52172">
    <property type="entry name" value="CheY-like"/>
    <property type="match status" value="1"/>
</dbReference>
<dbReference type="PANTHER" id="PTHR44591">
    <property type="entry name" value="STRESS RESPONSE REGULATOR PROTEIN 1"/>
    <property type="match status" value="1"/>
</dbReference>
<dbReference type="Pfam" id="PF00072">
    <property type="entry name" value="Response_reg"/>
    <property type="match status" value="1"/>
</dbReference>
<proteinExistence type="predicted"/>
<evidence type="ECO:0000313" key="5">
    <source>
        <dbReference type="Proteomes" id="UP000215086"/>
    </source>
</evidence>
<dbReference type="KEGG" id="ttf:THTE_2636"/>
<evidence type="ECO:0000259" key="3">
    <source>
        <dbReference type="PROSITE" id="PS50110"/>
    </source>
</evidence>
<dbReference type="InterPro" id="IPR001789">
    <property type="entry name" value="Sig_transdc_resp-reg_receiver"/>
</dbReference>
<dbReference type="GO" id="GO:0000160">
    <property type="term" value="P:phosphorelay signal transduction system"/>
    <property type="evidence" value="ECO:0007669"/>
    <property type="project" value="InterPro"/>
</dbReference>
<evidence type="ECO:0000256" key="2">
    <source>
        <dbReference type="PROSITE-ProRule" id="PRU00169"/>
    </source>
</evidence>
<evidence type="ECO:0000256" key="1">
    <source>
        <dbReference type="ARBA" id="ARBA00022553"/>
    </source>
</evidence>
<gene>
    <name evidence="4" type="ORF">THTE_2636</name>
</gene>
<feature type="modified residue" description="4-aspartylphosphate" evidence="2">
    <location>
        <position position="53"/>
    </location>
</feature>
<dbReference type="Proteomes" id="UP000215086">
    <property type="component" value="Chromosome"/>
</dbReference>
<accession>A0A286RH02</accession>
<keyword evidence="1 2" id="KW-0597">Phosphoprotein</keyword>
<dbReference type="RefSeq" id="WP_157732015.1">
    <property type="nucleotide sequence ID" value="NZ_CP018477.1"/>
</dbReference>
<feature type="domain" description="Response regulatory" evidence="3">
    <location>
        <begin position="4"/>
        <end position="121"/>
    </location>
</feature>
<keyword evidence="5" id="KW-1185">Reference proteome</keyword>
<dbReference type="EMBL" id="CP018477">
    <property type="protein sequence ID" value="ASV75238.1"/>
    <property type="molecule type" value="Genomic_DNA"/>
</dbReference>
<organism evidence="4 5">
    <name type="scientific">Thermogutta terrifontis</name>
    <dbReference type="NCBI Taxonomy" id="1331910"/>
    <lineage>
        <taxon>Bacteria</taxon>
        <taxon>Pseudomonadati</taxon>
        <taxon>Planctomycetota</taxon>
        <taxon>Planctomycetia</taxon>
        <taxon>Pirellulales</taxon>
        <taxon>Thermoguttaceae</taxon>
        <taxon>Thermogutta</taxon>
    </lineage>
</organism>
<dbReference type="PANTHER" id="PTHR44591:SF3">
    <property type="entry name" value="RESPONSE REGULATORY DOMAIN-CONTAINING PROTEIN"/>
    <property type="match status" value="1"/>
</dbReference>
<dbReference type="InterPro" id="IPR050595">
    <property type="entry name" value="Bact_response_regulator"/>
</dbReference>
<dbReference type="InterPro" id="IPR011006">
    <property type="entry name" value="CheY-like_superfamily"/>
</dbReference>
<dbReference type="OrthoDB" id="272828at2"/>
<sequence>MSKLVLLCDDELPILRAVEFKLKKVGFSVKIAQNGEAAWSIIQESVPDLIVSDYQMPVLDGLELAKRVRQNPNTQRVPFILLTGKGFELDHEELRLRLGITRVLSKPFSPRELVEHAMQILQGAPCGDESCTQEVAQTI</sequence>